<accession>A0A918ZQA9</accession>
<keyword evidence="2" id="KW-1185">Reference proteome</keyword>
<evidence type="ECO:0000313" key="2">
    <source>
        <dbReference type="Proteomes" id="UP000608024"/>
    </source>
</evidence>
<reference evidence="1" key="2">
    <citation type="submission" date="2020-09" db="EMBL/GenBank/DDBJ databases">
        <authorList>
            <person name="Sun Q."/>
            <person name="Ohkuma M."/>
        </authorList>
    </citation>
    <scope>NUCLEOTIDE SEQUENCE</scope>
    <source>
        <strain evidence="1">JCM 4784</strain>
    </source>
</reference>
<dbReference type="EMBL" id="BNBT01000053">
    <property type="protein sequence ID" value="GHE65284.1"/>
    <property type="molecule type" value="Genomic_DNA"/>
</dbReference>
<proteinExistence type="predicted"/>
<organism evidence="1 2">
    <name type="scientific">Streptomyces longispororuber</name>
    <dbReference type="NCBI Taxonomy" id="68230"/>
    <lineage>
        <taxon>Bacteria</taxon>
        <taxon>Bacillati</taxon>
        <taxon>Actinomycetota</taxon>
        <taxon>Actinomycetes</taxon>
        <taxon>Kitasatosporales</taxon>
        <taxon>Streptomycetaceae</taxon>
        <taxon>Streptomyces</taxon>
    </lineage>
</organism>
<protein>
    <submittedName>
        <fullName evidence="1">Uncharacterized protein</fullName>
    </submittedName>
</protein>
<reference evidence="1" key="1">
    <citation type="journal article" date="2014" name="Int. J. Syst. Evol. Microbiol.">
        <title>Complete genome sequence of Corynebacterium casei LMG S-19264T (=DSM 44701T), isolated from a smear-ripened cheese.</title>
        <authorList>
            <consortium name="US DOE Joint Genome Institute (JGI-PGF)"/>
            <person name="Walter F."/>
            <person name="Albersmeier A."/>
            <person name="Kalinowski J."/>
            <person name="Ruckert C."/>
        </authorList>
    </citation>
    <scope>NUCLEOTIDE SEQUENCE</scope>
    <source>
        <strain evidence="1">JCM 4784</strain>
    </source>
</reference>
<name>A0A918ZQA9_9ACTN</name>
<comment type="caution">
    <text evidence="1">The sequence shown here is derived from an EMBL/GenBank/DDBJ whole genome shotgun (WGS) entry which is preliminary data.</text>
</comment>
<sequence>MRLGGLVTTYERQPPTGVCGAVLGSGRDPVPPGAFRPCPLRDVVTMEHGRTIRVAHGKDGTLK</sequence>
<dbReference type="AlphaFoldDB" id="A0A918ZQA9"/>
<gene>
    <name evidence="1" type="ORF">GCM10018785_37670</name>
</gene>
<dbReference type="Proteomes" id="UP000608024">
    <property type="component" value="Unassembled WGS sequence"/>
</dbReference>
<evidence type="ECO:0000313" key="1">
    <source>
        <dbReference type="EMBL" id="GHE65284.1"/>
    </source>
</evidence>